<evidence type="ECO:0000259" key="8">
    <source>
        <dbReference type="PROSITE" id="PS51900"/>
    </source>
</evidence>
<sequence>MQLTSALPTGAPVTARLGAHHFAYLRAVAEGVALIAAARHYLHVEHGAQAPRLHRLIVEQARALARRQGDSRWRLIGLDLPQAGERPQAASTALPSPRSQPDIDTWAESQGLEGWSQAELQAMYTEAFGSDAPAPVAALAERITAQRVHRQRERNARLRLQRLQLLRELERSVAAPASRSDPIEAWLAPRQVAALRASGETTLGDLEARIQRGGRWWIGISAIGPTKAERLKSLLGRLLPTPVAPAFDLPAWPLEQAKAALLPGAGLSGQFGQNRHRSAACELQADDDLSAIRAWVVARAASPHTALHYEREAERFLLWCVLLRRKALSDATLQDCQAYIDFLADVPAQWISRLKVPRMSPGWAPFKGQLSAASRSQAVSVLSALCDWLVGARYLVVNPWGQVDRRALGAAPAAEPAPRAFTEAAWQALEQHLHTLPPSAAGARLRWICAFVHATGLRASELLRALRSDLRSIPSGYELHVVGKGGRHRVVPVPAHAVDATRVYFESRGLPWDTAAPATPLLGRLDGRDEPLSYPALYECFATFVRNALDASSLTSAERSRAARASARWLRHTYATRSAERQVPVGVLQHNLGHADPRSTATYYRAQRAAIEPPRMSPIPLAPTESAESA</sequence>
<protein>
    <submittedName>
        <fullName evidence="9">Tyrosine-type recombinase/integrase</fullName>
    </submittedName>
</protein>
<evidence type="ECO:0000256" key="3">
    <source>
        <dbReference type="ARBA" id="ARBA00023125"/>
    </source>
</evidence>
<dbReference type="Pfam" id="PF12482">
    <property type="entry name" value="DUF3701"/>
    <property type="match status" value="1"/>
</dbReference>
<feature type="domain" description="Tyr recombinase" evidence="7">
    <location>
        <begin position="416"/>
        <end position="618"/>
    </location>
</feature>
<dbReference type="InterPro" id="IPR022169">
    <property type="entry name" value="DUF3701"/>
</dbReference>
<name>A0ABX2EUV9_9BURK</name>
<dbReference type="InterPro" id="IPR044068">
    <property type="entry name" value="CB"/>
</dbReference>
<keyword evidence="4" id="KW-0233">DNA recombination</keyword>
<dbReference type="Pfam" id="PF00589">
    <property type="entry name" value="Phage_integrase"/>
    <property type="match status" value="1"/>
</dbReference>
<evidence type="ECO:0000313" key="9">
    <source>
        <dbReference type="EMBL" id="NRF72251.1"/>
    </source>
</evidence>
<evidence type="ECO:0000256" key="1">
    <source>
        <dbReference type="ARBA" id="ARBA00008857"/>
    </source>
</evidence>
<evidence type="ECO:0000256" key="2">
    <source>
        <dbReference type="ARBA" id="ARBA00022908"/>
    </source>
</evidence>
<dbReference type="InterPro" id="IPR001711">
    <property type="entry name" value="PLipase_C_Pinositol-sp_Y"/>
</dbReference>
<dbReference type="InterPro" id="IPR011010">
    <property type="entry name" value="DNA_brk_join_enz"/>
</dbReference>
<dbReference type="PANTHER" id="PTHR30349:SF64">
    <property type="entry name" value="PROPHAGE INTEGRASE INTD-RELATED"/>
    <property type="match status" value="1"/>
</dbReference>
<keyword evidence="2" id="KW-0229">DNA integration</keyword>
<dbReference type="Gene3D" id="1.10.150.130">
    <property type="match status" value="1"/>
</dbReference>
<dbReference type="Gene3D" id="1.10.443.10">
    <property type="entry name" value="Intergrase catalytic core"/>
    <property type="match status" value="1"/>
</dbReference>
<dbReference type="InterPro" id="IPR050090">
    <property type="entry name" value="Tyrosine_recombinase_XerCD"/>
</dbReference>
<evidence type="ECO:0000256" key="4">
    <source>
        <dbReference type="ARBA" id="ARBA00023172"/>
    </source>
</evidence>
<dbReference type="PROSITE" id="PS51898">
    <property type="entry name" value="TYR_RECOMBINASE"/>
    <property type="match status" value="1"/>
</dbReference>
<dbReference type="EMBL" id="JABRWJ010000021">
    <property type="protein sequence ID" value="NRF72251.1"/>
    <property type="molecule type" value="Genomic_DNA"/>
</dbReference>
<dbReference type="PROSITE" id="PS51900">
    <property type="entry name" value="CB"/>
    <property type="match status" value="1"/>
</dbReference>
<keyword evidence="3 5" id="KW-0238">DNA-binding</keyword>
<accession>A0ABX2EUV9</accession>
<evidence type="ECO:0000259" key="6">
    <source>
        <dbReference type="PROSITE" id="PS50008"/>
    </source>
</evidence>
<dbReference type="PROSITE" id="PS50008">
    <property type="entry name" value="PIPLC_Y_DOMAIN"/>
    <property type="match status" value="1"/>
</dbReference>
<keyword evidence="10" id="KW-1185">Reference proteome</keyword>
<dbReference type="SUPFAM" id="SSF56349">
    <property type="entry name" value="DNA breaking-rejoining enzymes"/>
    <property type="match status" value="1"/>
</dbReference>
<organism evidence="9 10">
    <name type="scientific">Pseudaquabacterium terrae</name>
    <dbReference type="NCBI Taxonomy" id="2732868"/>
    <lineage>
        <taxon>Bacteria</taxon>
        <taxon>Pseudomonadati</taxon>
        <taxon>Pseudomonadota</taxon>
        <taxon>Betaproteobacteria</taxon>
        <taxon>Burkholderiales</taxon>
        <taxon>Sphaerotilaceae</taxon>
        <taxon>Pseudaquabacterium</taxon>
    </lineage>
</organism>
<dbReference type="Proteomes" id="UP000737171">
    <property type="component" value="Unassembled WGS sequence"/>
</dbReference>
<evidence type="ECO:0000256" key="5">
    <source>
        <dbReference type="PROSITE-ProRule" id="PRU01248"/>
    </source>
</evidence>
<reference evidence="9 10" key="1">
    <citation type="submission" date="2020-05" db="EMBL/GenBank/DDBJ databases">
        <title>Aquincola sp. isolate from soil.</title>
        <authorList>
            <person name="Han J."/>
            <person name="Kim D.-U."/>
        </authorList>
    </citation>
    <scope>NUCLEOTIDE SEQUENCE [LARGE SCALE GENOMIC DNA]</scope>
    <source>
        <strain evidence="9 10">S2</strain>
    </source>
</reference>
<dbReference type="InterPro" id="IPR010998">
    <property type="entry name" value="Integrase_recombinase_N"/>
</dbReference>
<gene>
    <name evidence="9" type="ORF">HLB44_35230</name>
</gene>
<dbReference type="PANTHER" id="PTHR30349">
    <property type="entry name" value="PHAGE INTEGRASE-RELATED"/>
    <property type="match status" value="1"/>
</dbReference>
<comment type="caution">
    <text evidence="9">The sequence shown here is derived from an EMBL/GenBank/DDBJ whole genome shotgun (WGS) entry which is preliminary data.</text>
</comment>
<evidence type="ECO:0000313" key="10">
    <source>
        <dbReference type="Proteomes" id="UP000737171"/>
    </source>
</evidence>
<dbReference type="RefSeq" id="WP_173135134.1">
    <property type="nucleotide sequence ID" value="NZ_JABRWJ010000021.1"/>
</dbReference>
<dbReference type="InterPro" id="IPR013762">
    <property type="entry name" value="Integrase-like_cat_sf"/>
</dbReference>
<evidence type="ECO:0000259" key="7">
    <source>
        <dbReference type="PROSITE" id="PS51898"/>
    </source>
</evidence>
<dbReference type="CDD" id="cd00397">
    <property type="entry name" value="DNA_BRE_C"/>
    <property type="match status" value="1"/>
</dbReference>
<feature type="domain" description="Core-binding (CB)" evidence="8">
    <location>
        <begin position="279"/>
        <end position="390"/>
    </location>
</feature>
<dbReference type="InterPro" id="IPR002104">
    <property type="entry name" value="Integrase_catalytic"/>
</dbReference>
<comment type="similarity">
    <text evidence="1">Belongs to the 'phage' integrase family.</text>
</comment>
<feature type="domain" description="PI-PLC Y-box" evidence="6">
    <location>
        <begin position="136"/>
        <end position="195"/>
    </location>
</feature>
<proteinExistence type="inferred from homology"/>